<evidence type="ECO:0000259" key="2">
    <source>
        <dbReference type="SMART" id="SM00128"/>
    </source>
</evidence>
<keyword evidence="4" id="KW-1185">Reference proteome</keyword>
<dbReference type="Gene3D" id="2.130.10.10">
    <property type="entry name" value="YVTN repeat-like/Quinoprotein amine dehydrogenase"/>
    <property type="match status" value="2"/>
</dbReference>
<dbReference type="PANTHER" id="PTHR11200">
    <property type="entry name" value="INOSITOL 5-PHOSPHATASE"/>
    <property type="match status" value="1"/>
</dbReference>
<dbReference type="InterPro" id="IPR046985">
    <property type="entry name" value="IP5"/>
</dbReference>
<reference evidence="3 4" key="1">
    <citation type="journal article" date="2016" name="Proc. Natl. Acad. Sci. U.S.A.">
        <title>Comparative genomics of biotechnologically important yeasts.</title>
        <authorList>
            <person name="Riley R."/>
            <person name="Haridas S."/>
            <person name="Wolfe K.H."/>
            <person name="Lopes M.R."/>
            <person name="Hittinger C.T."/>
            <person name="Goeker M."/>
            <person name="Salamov A.A."/>
            <person name="Wisecaver J.H."/>
            <person name="Long T.M."/>
            <person name="Calvey C.H."/>
            <person name="Aerts A.L."/>
            <person name="Barry K.W."/>
            <person name="Choi C."/>
            <person name="Clum A."/>
            <person name="Coughlan A.Y."/>
            <person name="Deshpande S."/>
            <person name="Douglass A.P."/>
            <person name="Hanson S.J."/>
            <person name="Klenk H.-P."/>
            <person name="LaButti K.M."/>
            <person name="Lapidus A."/>
            <person name="Lindquist E.A."/>
            <person name="Lipzen A.M."/>
            <person name="Meier-Kolthoff J.P."/>
            <person name="Ohm R.A."/>
            <person name="Otillar R.P."/>
            <person name="Pangilinan J.L."/>
            <person name="Peng Y."/>
            <person name="Rokas A."/>
            <person name="Rosa C.A."/>
            <person name="Scheuner C."/>
            <person name="Sibirny A.A."/>
            <person name="Slot J.C."/>
            <person name="Stielow J.B."/>
            <person name="Sun H."/>
            <person name="Kurtzman C.P."/>
            <person name="Blackwell M."/>
            <person name="Grigoriev I.V."/>
            <person name="Jeffries T.W."/>
        </authorList>
    </citation>
    <scope>NUCLEOTIDE SEQUENCE [LARGE SCALE GENOMIC DNA]</scope>
    <source>
        <strain evidence="3 4">NRRL Y-11557</strain>
    </source>
</reference>
<dbReference type="Pfam" id="PF22669">
    <property type="entry name" value="Exo_endo_phos2"/>
    <property type="match status" value="1"/>
</dbReference>
<name>A0A1E3Q658_LIPST</name>
<accession>A0A1E3Q658</accession>
<dbReference type="InterPro" id="IPR015943">
    <property type="entry name" value="WD40/YVTN_repeat-like_dom_sf"/>
</dbReference>
<proteinExistence type="predicted"/>
<dbReference type="SUPFAM" id="SSF50978">
    <property type="entry name" value="WD40 repeat-like"/>
    <property type="match status" value="1"/>
</dbReference>
<dbReference type="InterPro" id="IPR000300">
    <property type="entry name" value="IPPc"/>
</dbReference>
<sequence>MEDDSDDNFVTSTEETERLSEYPDSSRANRRPPIFRSMPHEIHCKYDVRVISISGEYIITSSTVTKVWSVKTGACIGHIGHPDLRITAIAFKPSLQLEDEGSAIWLGTRDGGLLEADIRTLKIVNKRTGVHNSMIKGIYRCGFEMWTLDEDGRIQVWGPDERTGLPHLSDAPKSQRIQVATACAIVVNSYLWVGRAKQVTVYQPSYSQSEPVQFTVTRPLTATKPAGDITCAAVIATDPEYVYFGHDDGKVSVYSCTKLTCVDVVSISLYKITAIAGVGNFLWVSFRTGMVYVYDVGQRPWIVMKDWKAHESPIQNMAVDRTSIFKLGTLPVVTMTATENVLTIWDGMLKQDWLELNMQEHEEEYCSFRTIQALICTWNVGAAKPADLQQTSGDSRFLRKLLETADDPEIVVFGFQELVELDNKTVTAKSMFKHKKKHRDKANAQQHMSHQYKAWQDRLTEAVSHLDSRYALLLSDKLIGLYTCIFIKEREKHEIGNLRSSTVKTGLGGLHGNKGAIIVRFTLDDSSLCFVNCHLAAGQSHVIPRNNDIANIMESKITTGGIGSTANMADIYVGGGDGSMILDHEICFVNGDMNYRINLHRVPVMKMLEKGELDKLLESDQLLTQLKKNPSFRLRPFSESPITFPPTYKYDIGADTYDSSEKKRTPAWCDRIYYRGPGKVFPIEYRTHDVWVSDHRPVSGLYDIKVKTVDRELRKEAMQMAIRRWEDFVQESIQRARLHFHENEQRSR</sequence>
<feature type="domain" description="Inositol polyphosphate-related phosphatase" evidence="2">
    <location>
        <begin position="369"/>
        <end position="710"/>
    </location>
</feature>
<dbReference type="OrthoDB" id="2248459at2759"/>
<dbReference type="STRING" id="675824.A0A1E3Q658"/>
<dbReference type="AlphaFoldDB" id="A0A1E3Q658"/>
<dbReference type="SUPFAM" id="SSF56219">
    <property type="entry name" value="DNase I-like"/>
    <property type="match status" value="1"/>
</dbReference>
<organism evidence="3 4">
    <name type="scientific">Lipomyces starkeyi NRRL Y-11557</name>
    <dbReference type="NCBI Taxonomy" id="675824"/>
    <lineage>
        <taxon>Eukaryota</taxon>
        <taxon>Fungi</taxon>
        <taxon>Dikarya</taxon>
        <taxon>Ascomycota</taxon>
        <taxon>Saccharomycotina</taxon>
        <taxon>Lipomycetes</taxon>
        <taxon>Lipomycetales</taxon>
        <taxon>Lipomycetaceae</taxon>
        <taxon>Lipomyces</taxon>
    </lineage>
</organism>
<dbReference type="GO" id="GO:0004439">
    <property type="term" value="F:phosphatidylinositol-4,5-bisphosphate 5-phosphatase activity"/>
    <property type="evidence" value="ECO:0007669"/>
    <property type="project" value="TreeGrafter"/>
</dbReference>
<dbReference type="InterPro" id="IPR036322">
    <property type="entry name" value="WD40_repeat_dom_sf"/>
</dbReference>
<dbReference type="InterPro" id="IPR036691">
    <property type="entry name" value="Endo/exonu/phosph_ase_sf"/>
</dbReference>
<feature type="region of interest" description="Disordered" evidence="1">
    <location>
        <begin position="1"/>
        <end position="33"/>
    </location>
</feature>
<dbReference type="SMART" id="SM00128">
    <property type="entry name" value="IPPc"/>
    <property type="match status" value="1"/>
</dbReference>
<dbReference type="PANTHER" id="PTHR11200:SF240">
    <property type="entry name" value="INOSITOL POLYPHOSPHATE 5-PHOSPHATASE C9G1.10C-RELATED"/>
    <property type="match status" value="1"/>
</dbReference>
<dbReference type="Proteomes" id="UP000094385">
    <property type="component" value="Unassembled WGS sequence"/>
</dbReference>
<dbReference type="EMBL" id="KV454295">
    <property type="protein sequence ID" value="ODQ72487.1"/>
    <property type="molecule type" value="Genomic_DNA"/>
</dbReference>
<protein>
    <recommendedName>
        <fullName evidence="2">Inositol polyphosphate-related phosphatase domain-containing protein</fullName>
    </recommendedName>
</protein>
<dbReference type="Gene3D" id="3.60.10.10">
    <property type="entry name" value="Endonuclease/exonuclease/phosphatase"/>
    <property type="match status" value="1"/>
</dbReference>
<evidence type="ECO:0000313" key="4">
    <source>
        <dbReference type="Proteomes" id="UP000094385"/>
    </source>
</evidence>
<evidence type="ECO:0000256" key="1">
    <source>
        <dbReference type="SAM" id="MobiDB-lite"/>
    </source>
</evidence>
<dbReference type="GO" id="GO:0046856">
    <property type="term" value="P:phosphatidylinositol dephosphorylation"/>
    <property type="evidence" value="ECO:0007669"/>
    <property type="project" value="InterPro"/>
</dbReference>
<evidence type="ECO:0000313" key="3">
    <source>
        <dbReference type="EMBL" id="ODQ72487.1"/>
    </source>
</evidence>
<gene>
    <name evidence="3" type="ORF">LIPSTDRAFT_53905</name>
</gene>